<keyword evidence="2 3" id="KW-0040">ANK repeat</keyword>
<reference evidence="4 5" key="1">
    <citation type="journal article" date="2021" name="J. Hered.">
        <title>A chromosome-level genome assembly of the parasitoid wasp, Cotesia glomerata (Hymenoptera: Braconidae).</title>
        <authorList>
            <person name="Pinto B.J."/>
            <person name="Weis J.J."/>
            <person name="Gamble T."/>
            <person name="Ode P.J."/>
            <person name="Paul R."/>
            <person name="Zaspel J.M."/>
        </authorList>
    </citation>
    <scope>NUCLEOTIDE SEQUENCE [LARGE SCALE GENOMIC DNA]</scope>
    <source>
        <strain evidence="4">CgM1</strain>
    </source>
</reference>
<evidence type="ECO:0000256" key="1">
    <source>
        <dbReference type="ARBA" id="ARBA00022737"/>
    </source>
</evidence>
<proteinExistence type="predicted"/>
<dbReference type="PROSITE" id="PS50088">
    <property type="entry name" value="ANK_REPEAT"/>
    <property type="match status" value="3"/>
</dbReference>
<feature type="repeat" description="ANK" evidence="3">
    <location>
        <begin position="149"/>
        <end position="177"/>
    </location>
</feature>
<sequence>MSKAIESSSSISGKFCAQDLWALMNIGKDCPAPEDSSMKEEFLNPLFIRAIRAGDIEKVRLLIELGVDINDLEPNSWTPLHYAACCGRCEILKLLIQNGAILDAVCSGPEKMGQTPLYQAALMNHVDCAKTLLLHGATISLGSEGICEPLLIAVFKGHVKMVALFLDYGANVNTRFTNNFFELFKYALPLEVWKDQDLPLLHYAILMKSNKIAAFLVLRGADINIETRSGNTTLLQAIKANNIEIARYLVTKRLKVDNTWRWWVADEVLIKDETFNKDQINGLNFICPEFL</sequence>
<dbReference type="Gene3D" id="1.25.40.20">
    <property type="entry name" value="Ankyrin repeat-containing domain"/>
    <property type="match status" value="2"/>
</dbReference>
<dbReference type="InterPro" id="IPR036770">
    <property type="entry name" value="Ankyrin_rpt-contain_sf"/>
</dbReference>
<feature type="repeat" description="ANK" evidence="3">
    <location>
        <begin position="75"/>
        <end position="107"/>
    </location>
</feature>
<protein>
    <submittedName>
        <fullName evidence="4">Uncharacterized protein</fullName>
    </submittedName>
</protein>
<dbReference type="InterPro" id="IPR002110">
    <property type="entry name" value="Ankyrin_rpt"/>
</dbReference>
<dbReference type="PROSITE" id="PS50297">
    <property type="entry name" value="ANK_REP_REGION"/>
    <property type="match status" value="3"/>
</dbReference>
<keyword evidence="5" id="KW-1185">Reference proteome</keyword>
<evidence type="ECO:0000256" key="2">
    <source>
        <dbReference type="ARBA" id="ARBA00023043"/>
    </source>
</evidence>
<dbReference type="EMBL" id="JAHXZJ010000747">
    <property type="protein sequence ID" value="KAH0557334.1"/>
    <property type="molecule type" value="Genomic_DNA"/>
</dbReference>
<dbReference type="SUPFAM" id="SSF48403">
    <property type="entry name" value="Ankyrin repeat"/>
    <property type="match status" value="1"/>
</dbReference>
<keyword evidence="1" id="KW-0677">Repeat</keyword>
<evidence type="ECO:0000313" key="4">
    <source>
        <dbReference type="EMBL" id="KAH0557334.1"/>
    </source>
</evidence>
<evidence type="ECO:0000256" key="3">
    <source>
        <dbReference type="PROSITE-ProRule" id="PRU00023"/>
    </source>
</evidence>
<dbReference type="AlphaFoldDB" id="A0AAV7IRY5"/>
<dbReference type="Pfam" id="PF12796">
    <property type="entry name" value="Ank_2"/>
    <property type="match status" value="2"/>
</dbReference>
<name>A0AAV7IRY5_COTGL</name>
<gene>
    <name evidence="4" type="ORF">KQX54_004299</name>
</gene>
<comment type="caution">
    <text evidence="4">The sequence shown here is derived from an EMBL/GenBank/DDBJ whole genome shotgun (WGS) entry which is preliminary data.</text>
</comment>
<dbReference type="PANTHER" id="PTHR24173">
    <property type="entry name" value="ANKYRIN REPEAT CONTAINING"/>
    <property type="match status" value="1"/>
</dbReference>
<dbReference type="Proteomes" id="UP000826195">
    <property type="component" value="Unassembled WGS sequence"/>
</dbReference>
<dbReference type="SMART" id="SM00248">
    <property type="entry name" value="ANK"/>
    <property type="match status" value="6"/>
</dbReference>
<feature type="repeat" description="ANK" evidence="3">
    <location>
        <begin position="112"/>
        <end position="144"/>
    </location>
</feature>
<dbReference type="PRINTS" id="PR01415">
    <property type="entry name" value="ANKYRIN"/>
</dbReference>
<accession>A0AAV7IRY5</accession>
<evidence type="ECO:0000313" key="5">
    <source>
        <dbReference type="Proteomes" id="UP000826195"/>
    </source>
</evidence>
<dbReference type="PANTHER" id="PTHR24173:SF74">
    <property type="entry name" value="ANKYRIN REPEAT DOMAIN-CONTAINING PROTEIN 16"/>
    <property type="match status" value="1"/>
</dbReference>
<dbReference type="Pfam" id="PF00023">
    <property type="entry name" value="Ank"/>
    <property type="match status" value="1"/>
</dbReference>
<organism evidence="4 5">
    <name type="scientific">Cotesia glomerata</name>
    <name type="common">Lepidopteran parasitic wasp</name>
    <name type="synonym">Apanteles glomeratus</name>
    <dbReference type="NCBI Taxonomy" id="32391"/>
    <lineage>
        <taxon>Eukaryota</taxon>
        <taxon>Metazoa</taxon>
        <taxon>Ecdysozoa</taxon>
        <taxon>Arthropoda</taxon>
        <taxon>Hexapoda</taxon>
        <taxon>Insecta</taxon>
        <taxon>Pterygota</taxon>
        <taxon>Neoptera</taxon>
        <taxon>Endopterygota</taxon>
        <taxon>Hymenoptera</taxon>
        <taxon>Apocrita</taxon>
        <taxon>Ichneumonoidea</taxon>
        <taxon>Braconidae</taxon>
        <taxon>Microgastrinae</taxon>
        <taxon>Cotesia</taxon>
    </lineage>
</organism>